<gene>
    <name evidence="2" type="ORF">FPK29_08745</name>
</gene>
<organism evidence="2 3">
    <name type="scientific">Bifidobacterium asteroides</name>
    <dbReference type="NCBI Taxonomy" id="1684"/>
    <lineage>
        <taxon>Bacteria</taxon>
        <taxon>Bacillati</taxon>
        <taxon>Actinomycetota</taxon>
        <taxon>Actinomycetes</taxon>
        <taxon>Bifidobacteriales</taxon>
        <taxon>Bifidobacteriaceae</taxon>
        <taxon>Bifidobacterium</taxon>
    </lineage>
</organism>
<comment type="caution">
    <text evidence="2">The sequence shown here is derived from an EMBL/GenBank/DDBJ whole genome shotgun (WGS) entry which is preliminary data.</text>
</comment>
<sequence length="75" mass="8107">MSDGNRSEPDQVDQADGLRLAAGYADAHTLQIGAGDLGGAQRTSRVQRSNEALGLEEPVQASRYRALRSRLGIRR</sequence>
<dbReference type="EMBL" id="VMHJ01000005">
    <property type="protein sequence ID" value="TSJ84866.1"/>
    <property type="molecule type" value="Genomic_DNA"/>
</dbReference>
<dbReference type="AlphaFoldDB" id="A0A556R7K3"/>
<accession>A0A556R7K3</accession>
<evidence type="ECO:0000313" key="2">
    <source>
        <dbReference type="EMBL" id="TSJ84866.1"/>
    </source>
</evidence>
<feature type="region of interest" description="Disordered" evidence="1">
    <location>
        <begin position="35"/>
        <end position="54"/>
    </location>
</feature>
<evidence type="ECO:0000313" key="3">
    <source>
        <dbReference type="Proteomes" id="UP000317536"/>
    </source>
</evidence>
<reference evidence="2 3" key="1">
    <citation type="submission" date="2019-07" db="EMBL/GenBank/DDBJ databases">
        <title>Bifidobacterium asteroides genomes.</title>
        <authorList>
            <person name="Zheng H."/>
        </authorList>
    </citation>
    <scope>NUCLEOTIDE SEQUENCE [LARGE SCALE GENOMIC DNA]</scope>
    <source>
        <strain evidence="2 3">W8111</strain>
    </source>
</reference>
<feature type="compositionally biased region" description="Polar residues" evidence="1">
    <location>
        <begin position="41"/>
        <end position="50"/>
    </location>
</feature>
<evidence type="ECO:0000256" key="1">
    <source>
        <dbReference type="SAM" id="MobiDB-lite"/>
    </source>
</evidence>
<name>A0A556R7K3_9BIFI</name>
<proteinExistence type="predicted"/>
<dbReference type="Proteomes" id="UP000317536">
    <property type="component" value="Unassembled WGS sequence"/>
</dbReference>
<protein>
    <submittedName>
        <fullName evidence="2">Uncharacterized protein</fullName>
    </submittedName>
</protein>